<dbReference type="Proteomes" id="UP000325315">
    <property type="component" value="Unassembled WGS sequence"/>
</dbReference>
<feature type="region of interest" description="Disordered" evidence="1">
    <location>
        <begin position="23"/>
        <end position="88"/>
    </location>
</feature>
<comment type="caution">
    <text evidence="2">The sequence shown here is derived from an EMBL/GenBank/DDBJ whole genome shotgun (WGS) entry which is preliminary data.</text>
</comment>
<proteinExistence type="predicted"/>
<protein>
    <submittedName>
        <fullName evidence="2">Putative DNA double-strand break repair Rad50 ATPase</fullName>
    </submittedName>
</protein>
<sequence>MRDQIQESQRSMISQLTQLLTGGLGKGKSTVVNSGGDNDDPIYPRAQPGAYPRRVPITLRPQQYQADTSAPTNYSTSSGSNLGDNPTNLVVLDLDDMAEMEKSRVELPKQLEDRYRWLEEKFRAMENAN</sequence>
<evidence type="ECO:0000313" key="3">
    <source>
        <dbReference type="Proteomes" id="UP000325315"/>
    </source>
</evidence>
<feature type="compositionally biased region" description="Polar residues" evidence="1">
    <location>
        <begin position="60"/>
        <end position="88"/>
    </location>
</feature>
<evidence type="ECO:0000256" key="1">
    <source>
        <dbReference type="SAM" id="MobiDB-lite"/>
    </source>
</evidence>
<dbReference type="AlphaFoldDB" id="A0A5B6WVM5"/>
<keyword evidence="3" id="KW-1185">Reference proteome</keyword>
<gene>
    <name evidence="2" type="ORF">EPI10_007003</name>
</gene>
<accession>A0A5B6WVM5</accession>
<reference evidence="3" key="1">
    <citation type="journal article" date="2019" name="Plant Biotechnol. J.">
        <title>Genome sequencing of the Australian wild diploid species Gossypium australe highlights disease resistance and delayed gland morphogenesis.</title>
        <authorList>
            <person name="Cai Y."/>
            <person name="Cai X."/>
            <person name="Wang Q."/>
            <person name="Wang P."/>
            <person name="Zhang Y."/>
            <person name="Cai C."/>
            <person name="Xu Y."/>
            <person name="Wang K."/>
            <person name="Zhou Z."/>
            <person name="Wang C."/>
            <person name="Geng S."/>
            <person name="Li B."/>
            <person name="Dong Q."/>
            <person name="Hou Y."/>
            <person name="Wang H."/>
            <person name="Ai P."/>
            <person name="Liu Z."/>
            <person name="Yi F."/>
            <person name="Sun M."/>
            <person name="An G."/>
            <person name="Cheng J."/>
            <person name="Zhang Y."/>
            <person name="Shi Q."/>
            <person name="Xie Y."/>
            <person name="Shi X."/>
            <person name="Chang Y."/>
            <person name="Huang F."/>
            <person name="Chen Y."/>
            <person name="Hong S."/>
            <person name="Mi L."/>
            <person name="Sun Q."/>
            <person name="Zhang L."/>
            <person name="Zhou B."/>
            <person name="Peng R."/>
            <person name="Zhang X."/>
            <person name="Liu F."/>
        </authorList>
    </citation>
    <scope>NUCLEOTIDE SEQUENCE [LARGE SCALE GENOMIC DNA]</scope>
    <source>
        <strain evidence="3">cv. PA1801</strain>
    </source>
</reference>
<organism evidence="2 3">
    <name type="scientific">Gossypium australe</name>
    <dbReference type="NCBI Taxonomy" id="47621"/>
    <lineage>
        <taxon>Eukaryota</taxon>
        <taxon>Viridiplantae</taxon>
        <taxon>Streptophyta</taxon>
        <taxon>Embryophyta</taxon>
        <taxon>Tracheophyta</taxon>
        <taxon>Spermatophyta</taxon>
        <taxon>Magnoliopsida</taxon>
        <taxon>eudicotyledons</taxon>
        <taxon>Gunneridae</taxon>
        <taxon>Pentapetalae</taxon>
        <taxon>rosids</taxon>
        <taxon>malvids</taxon>
        <taxon>Malvales</taxon>
        <taxon>Malvaceae</taxon>
        <taxon>Malvoideae</taxon>
        <taxon>Gossypium</taxon>
    </lineage>
</organism>
<evidence type="ECO:0000313" key="2">
    <source>
        <dbReference type="EMBL" id="KAA3484952.1"/>
    </source>
</evidence>
<name>A0A5B6WVM5_9ROSI</name>
<dbReference type="EMBL" id="SMMG02000002">
    <property type="protein sequence ID" value="KAA3484952.1"/>
    <property type="molecule type" value="Genomic_DNA"/>
</dbReference>